<dbReference type="PANTHER" id="PTHR43765">
    <property type="entry name" value="2-DEHYDROPANTOATE 2-REDUCTASE-RELATED"/>
    <property type="match status" value="1"/>
</dbReference>
<keyword evidence="15" id="KW-1185">Reference proteome</keyword>
<evidence type="ECO:0000313" key="15">
    <source>
        <dbReference type="Proteomes" id="UP001059480"/>
    </source>
</evidence>
<dbReference type="InterPro" id="IPR050838">
    <property type="entry name" value="Ketopantoate_reductase"/>
</dbReference>
<comment type="function">
    <text evidence="1 11">Catalyzes the NADPH-dependent reduction of ketopantoate into pantoic acid.</text>
</comment>
<dbReference type="InterPro" id="IPR008927">
    <property type="entry name" value="6-PGluconate_DH-like_C_sf"/>
</dbReference>
<reference evidence="14" key="2">
    <citation type="journal article" date="2023" name="Curr. Microbiol.">
        <title>Granulicatella seriolae sp. nov., a Novel Facultative Anaerobe Isolated from Yellowtail Marine Fish.</title>
        <authorList>
            <person name="Lee M."/>
            <person name="Choi Y.J."/>
            <person name="Farooq A."/>
            <person name="Jeong J.B."/>
            <person name="Jung M.Y."/>
        </authorList>
    </citation>
    <scope>NUCLEOTIDE SEQUENCE</scope>
    <source>
        <strain evidence="14">S8</strain>
    </source>
</reference>
<comment type="similarity">
    <text evidence="3 11">Belongs to the ketopantoate reductase family.</text>
</comment>
<name>A0ABT1WMC8_9LACT</name>
<dbReference type="InterPro" id="IPR013328">
    <property type="entry name" value="6PGD_dom2"/>
</dbReference>
<dbReference type="InterPro" id="IPR013752">
    <property type="entry name" value="KPA_reductase"/>
</dbReference>
<dbReference type="SUPFAM" id="SSF51735">
    <property type="entry name" value="NAD(P)-binding Rossmann-fold domains"/>
    <property type="match status" value="1"/>
</dbReference>
<dbReference type="EC" id="1.1.1.169" evidence="4 11"/>
<evidence type="ECO:0000256" key="3">
    <source>
        <dbReference type="ARBA" id="ARBA00007870"/>
    </source>
</evidence>
<dbReference type="NCBIfam" id="NF005088">
    <property type="entry name" value="PRK06522.1-2"/>
    <property type="match status" value="1"/>
</dbReference>
<evidence type="ECO:0000256" key="9">
    <source>
        <dbReference type="ARBA" id="ARBA00032024"/>
    </source>
</evidence>
<proteinExistence type="inferred from homology"/>
<dbReference type="Pfam" id="PF02558">
    <property type="entry name" value="ApbA"/>
    <property type="match status" value="1"/>
</dbReference>
<feature type="domain" description="Ketopantoate reductase N-terminal" evidence="12">
    <location>
        <begin position="3"/>
        <end position="150"/>
    </location>
</feature>
<evidence type="ECO:0000259" key="12">
    <source>
        <dbReference type="Pfam" id="PF02558"/>
    </source>
</evidence>
<evidence type="ECO:0000256" key="4">
    <source>
        <dbReference type="ARBA" id="ARBA00013014"/>
    </source>
</evidence>
<dbReference type="SUPFAM" id="SSF48179">
    <property type="entry name" value="6-phosphogluconate dehydrogenase C-terminal domain-like"/>
    <property type="match status" value="1"/>
</dbReference>
<evidence type="ECO:0000256" key="1">
    <source>
        <dbReference type="ARBA" id="ARBA00002919"/>
    </source>
</evidence>
<evidence type="ECO:0000256" key="5">
    <source>
        <dbReference type="ARBA" id="ARBA00019465"/>
    </source>
</evidence>
<dbReference type="InterPro" id="IPR013332">
    <property type="entry name" value="KPR_N"/>
</dbReference>
<dbReference type="RefSeq" id="WP_256944783.1">
    <property type="nucleotide sequence ID" value="NZ_JANHNZ010000002.1"/>
</dbReference>
<dbReference type="InterPro" id="IPR036291">
    <property type="entry name" value="NAD(P)-bd_dom_sf"/>
</dbReference>
<sequence>MKIAIAGSGAMGSRFGFMLHRAGNDVILIDKWPAHVEAINRDGLKGDFNGEDFVEKIPASFPEDVHEHIDIVFLFTKAMQLDDMLQSIQPILSQDTQVVCLLNGLGHEDTVEKYVPKKNIHMGNTIWTAGLVGPGHIHLHGNGSVELENVEPEGEEKAKEICQLLTDAGLNGKYSDNVKLAIYRKACVNGTMNGLCTMLDSNMAQLGATSTAREMITTIVNEFADVAEAEGIILDRPEVIEHCISCTDPTTIGEHYPSMHQDLIQSNRLTEIDYINGAIARKAEKYGLYTPYCKFLTELVHAREQVLGAK</sequence>
<reference evidence="14" key="1">
    <citation type="submission" date="2022-07" db="EMBL/GenBank/DDBJ databases">
        <authorList>
            <person name="Jung M.-Y."/>
            <person name="Lee M."/>
        </authorList>
    </citation>
    <scope>NUCLEOTIDE SEQUENCE</scope>
    <source>
        <strain evidence="14">S8</strain>
    </source>
</reference>
<feature type="domain" description="Ketopantoate reductase C-terminal" evidence="13">
    <location>
        <begin position="177"/>
        <end position="304"/>
    </location>
</feature>
<dbReference type="Gene3D" id="1.10.1040.10">
    <property type="entry name" value="N-(1-d-carboxylethyl)-l-norvaline Dehydrogenase, domain 2"/>
    <property type="match status" value="1"/>
</dbReference>
<organism evidence="14 15">
    <name type="scientific">Granulicatella seriolae</name>
    <dbReference type="NCBI Taxonomy" id="2967226"/>
    <lineage>
        <taxon>Bacteria</taxon>
        <taxon>Bacillati</taxon>
        <taxon>Bacillota</taxon>
        <taxon>Bacilli</taxon>
        <taxon>Lactobacillales</taxon>
        <taxon>Carnobacteriaceae</taxon>
        <taxon>Granulicatella</taxon>
    </lineage>
</organism>
<evidence type="ECO:0000259" key="13">
    <source>
        <dbReference type="Pfam" id="PF08546"/>
    </source>
</evidence>
<reference evidence="14" key="3">
    <citation type="journal article" date="2023" name="Microbiol. Resour. Announc.">
        <title>Draft Genome Sequence of Granulicatella sp. Strain S8, Isolated from a Marine Fish, Seriola quinqueradiata.</title>
        <authorList>
            <person name="Lee M."/>
            <person name="Farooq A."/>
            <person name="Jeong J.B."/>
            <person name="Jung M.Y."/>
        </authorList>
    </citation>
    <scope>NUCLEOTIDE SEQUENCE</scope>
    <source>
        <strain evidence="14">S8</strain>
    </source>
</reference>
<dbReference type="Pfam" id="PF08546">
    <property type="entry name" value="ApbA_C"/>
    <property type="match status" value="1"/>
</dbReference>
<gene>
    <name evidence="14" type="ORF">NPA36_03855</name>
</gene>
<evidence type="ECO:0000256" key="11">
    <source>
        <dbReference type="RuleBase" id="RU362068"/>
    </source>
</evidence>
<dbReference type="EMBL" id="JANHNZ010000002">
    <property type="protein sequence ID" value="MCQ9209677.1"/>
    <property type="molecule type" value="Genomic_DNA"/>
</dbReference>
<evidence type="ECO:0000256" key="10">
    <source>
        <dbReference type="ARBA" id="ARBA00048793"/>
    </source>
</evidence>
<dbReference type="InterPro" id="IPR003710">
    <property type="entry name" value="ApbA"/>
</dbReference>
<keyword evidence="8 11" id="KW-0560">Oxidoreductase</keyword>
<evidence type="ECO:0000256" key="6">
    <source>
        <dbReference type="ARBA" id="ARBA00022655"/>
    </source>
</evidence>
<dbReference type="NCBIfam" id="TIGR00745">
    <property type="entry name" value="apbA_panE"/>
    <property type="match status" value="1"/>
</dbReference>
<dbReference type="Proteomes" id="UP001059480">
    <property type="component" value="Unassembled WGS sequence"/>
</dbReference>
<dbReference type="Gene3D" id="3.40.50.720">
    <property type="entry name" value="NAD(P)-binding Rossmann-like Domain"/>
    <property type="match status" value="1"/>
</dbReference>
<keyword evidence="6 11" id="KW-0566">Pantothenate biosynthesis</keyword>
<evidence type="ECO:0000256" key="2">
    <source>
        <dbReference type="ARBA" id="ARBA00004994"/>
    </source>
</evidence>
<keyword evidence="7 11" id="KW-0521">NADP</keyword>
<comment type="caution">
    <text evidence="14">The sequence shown here is derived from an EMBL/GenBank/DDBJ whole genome shotgun (WGS) entry which is preliminary data.</text>
</comment>
<protein>
    <recommendedName>
        <fullName evidence="5 11">2-dehydropantoate 2-reductase</fullName>
        <ecNumber evidence="4 11">1.1.1.169</ecNumber>
    </recommendedName>
    <alternativeName>
        <fullName evidence="9 11">Ketopantoate reductase</fullName>
    </alternativeName>
</protein>
<evidence type="ECO:0000313" key="14">
    <source>
        <dbReference type="EMBL" id="MCQ9209677.1"/>
    </source>
</evidence>
<comment type="catalytic activity">
    <reaction evidence="10 11">
        <text>(R)-pantoate + NADP(+) = 2-dehydropantoate + NADPH + H(+)</text>
        <dbReference type="Rhea" id="RHEA:16233"/>
        <dbReference type="ChEBI" id="CHEBI:11561"/>
        <dbReference type="ChEBI" id="CHEBI:15378"/>
        <dbReference type="ChEBI" id="CHEBI:15980"/>
        <dbReference type="ChEBI" id="CHEBI:57783"/>
        <dbReference type="ChEBI" id="CHEBI:58349"/>
        <dbReference type="EC" id="1.1.1.169"/>
    </reaction>
</comment>
<evidence type="ECO:0000256" key="7">
    <source>
        <dbReference type="ARBA" id="ARBA00022857"/>
    </source>
</evidence>
<dbReference type="PANTHER" id="PTHR43765:SF2">
    <property type="entry name" value="2-DEHYDROPANTOATE 2-REDUCTASE"/>
    <property type="match status" value="1"/>
</dbReference>
<evidence type="ECO:0000256" key="8">
    <source>
        <dbReference type="ARBA" id="ARBA00023002"/>
    </source>
</evidence>
<accession>A0ABT1WMC8</accession>
<comment type="pathway">
    <text evidence="2 11">Cofactor biosynthesis; (R)-pantothenate biosynthesis; (R)-pantoate from 3-methyl-2-oxobutanoate: step 2/2.</text>
</comment>